<dbReference type="GO" id="GO:0009313">
    <property type="term" value="P:oligosaccharide catabolic process"/>
    <property type="evidence" value="ECO:0007669"/>
    <property type="project" value="TreeGrafter"/>
</dbReference>
<comment type="caution">
    <text evidence="5">The sequence shown here is derived from an EMBL/GenBank/DDBJ whole genome shotgun (WGS) entry which is preliminary data.</text>
</comment>
<evidence type="ECO:0000256" key="1">
    <source>
        <dbReference type="ARBA" id="ARBA00009792"/>
    </source>
</evidence>
<feature type="domain" description="Glycosyl hydrolase family 38 C-terminal" evidence="4">
    <location>
        <begin position="507"/>
        <end position="679"/>
    </location>
</feature>
<dbReference type="GO" id="GO:0006013">
    <property type="term" value="P:mannose metabolic process"/>
    <property type="evidence" value="ECO:0007669"/>
    <property type="project" value="InterPro"/>
</dbReference>
<evidence type="ECO:0000259" key="4">
    <source>
        <dbReference type="Pfam" id="PF07748"/>
    </source>
</evidence>
<dbReference type="InterPro" id="IPR027291">
    <property type="entry name" value="Glyco_hydro_38_N_sf"/>
</dbReference>
<dbReference type="SUPFAM" id="SSF88713">
    <property type="entry name" value="Glycoside hydrolase/deacetylase"/>
    <property type="match status" value="1"/>
</dbReference>
<dbReference type="InterPro" id="IPR011682">
    <property type="entry name" value="Glyco_hydro_38_C"/>
</dbReference>
<dbReference type="PANTHER" id="PTHR46017">
    <property type="entry name" value="ALPHA-MANNOSIDASE 2C1"/>
    <property type="match status" value="1"/>
</dbReference>
<dbReference type="AlphaFoldDB" id="A0A372ISI3"/>
<dbReference type="Proteomes" id="UP000264702">
    <property type="component" value="Unassembled WGS sequence"/>
</dbReference>
<feature type="region of interest" description="Disordered" evidence="2">
    <location>
        <begin position="546"/>
        <end position="575"/>
    </location>
</feature>
<keyword evidence="6" id="KW-1185">Reference proteome</keyword>
<dbReference type="Gene3D" id="3.20.110.10">
    <property type="entry name" value="Glycoside hydrolase 38, N terminal domain"/>
    <property type="match status" value="1"/>
</dbReference>
<dbReference type="InterPro" id="IPR011330">
    <property type="entry name" value="Glyco_hydro/deAcase_b/a-brl"/>
</dbReference>
<dbReference type="GO" id="GO:0004559">
    <property type="term" value="F:alpha-mannosidase activity"/>
    <property type="evidence" value="ECO:0007669"/>
    <property type="project" value="InterPro"/>
</dbReference>
<comment type="similarity">
    <text evidence="1">Belongs to the glycosyl hydrolase 38 family.</text>
</comment>
<dbReference type="Pfam" id="PF07748">
    <property type="entry name" value="Glyco_hydro_38C"/>
    <property type="match status" value="1"/>
</dbReference>
<dbReference type="Pfam" id="PF01074">
    <property type="entry name" value="Glyco_hydro_38N"/>
    <property type="match status" value="1"/>
</dbReference>
<dbReference type="Gene3D" id="2.70.98.30">
    <property type="entry name" value="Golgi alpha-mannosidase II, domain 4"/>
    <property type="match status" value="1"/>
</dbReference>
<dbReference type="InterPro" id="IPR037094">
    <property type="entry name" value="Glyco_hydro_38_cen_sf"/>
</dbReference>
<dbReference type="PANTHER" id="PTHR46017:SF1">
    <property type="entry name" value="ALPHA-MANNOSIDASE 2C1"/>
    <property type="match status" value="1"/>
</dbReference>
<dbReference type="SUPFAM" id="SSF74650">
    <property type="entry name" value="Galactose mutarotase-like"/>
    <property type="match status" value="1"/>
</dbReference>
<dbReference type="EMBL" id="QVQT01000002">
    <property type="protein sequence ID" value="RFU17897.1"/>
    <property type="molecule type" value="Genomic_DNA"/>
</dbReference>
<proteinExistence type="inferred from homology"/>
<evidence type="ECO:0000313" key="6">
    <source>
        <dbReference type="Proteomes" id="UP000264702"/>
    </source>
</evidence>
<sequence length="890" mass="98533">MKESEMPNGEMLNRENSLIWNRREFVTAMATIAAATMARGESLALPSGTQRDVYIVPNFHPASCGWLTTFSKERIYCANSYLSHLDRVRDDPNYEFVLSEINNIIAIMNFQPQRIPELKQRVAEKRVELVNAFFLESGVNLSGGEALVRLGVMGQRWYRKMFGLTPRFAWNIDTCGIHDQMPQIASGLGLEAMIYTRRNPTGRSLYWSVAPDGSKILTLCPGSYTDAGSIFSTKTPLTGAQLHELETFFEKKDGITPAGAPVMVLGGSQDYSLAPTVKEYPSKFLQQWREAEPGRKVRFTTLSKYVDVIRPEIDAGRISIPVFHGGTAYDFDAFWIENQTVKSWYRRDEQALQAAEALATIASLTAKHVYPAQALNDAWVLMCLNMDRNTIWGSAGGMVFVSEQSWDVQDRMMWVKKTTGDAFESAGASLVKEGSNVGLFNPLNWRRNDPVALRLPQGKSLEGVACEALEDGSVLCQVDMPSVSVGGWRLSDKAPAAAVPAEVAETIETKYYVVKMDAATGDVASLKLKATGRELLAGAANRILAERPRKKPDDAGDHMPPIPEQERLATSAEGPSSIQVMKGAVATTIVVSGKFYGGGTLRRSIRLYHDHPRIDFETELNDIPNYTVVFAQFPLAEDIPEVRRGIPYGFSHGAWSAPNPERHGWTKGIVPAVRWTDYSLTGGGGIALFDRGLSGRELDERTAAIYLINAEDKYWGYENAWLSGRGRHLMPYALLPHQEGWEQAAIPQAAWEYNREPVVIAGRAKMEPKSYLTTSGNVVVEAMRREGDHIEVRLAECFGVAGEAEVRLLLPHNGVTFTDLAGRKISSGGKSSRYSFPVRPQQIVTLHFETSTSVAEPEPVTKWDAFVPEQKHPALDTYDASLIGHPPFGE</sequence>
<dbReference type="Gene3D" id="1.20.1270.50">
    <property type="entry name" value="Glycoside hydrolase family 38, central domain"/>
    <property type="match status" value="1"/>
</dbReference>
<evidence type="ECO:0000256" key="2">
    <source>
        <dbReference type="SAM" id="MobiDB-lite"/>
    </source>
</evidence>
<dbReference type="InterPro" id="IPR000602">
    <property type="entry name" value="Glyco_hydro_38_N"/>
</dbReference>
<accession>A0A372ISI3</accession>
<evidence type="ECO:0008006" key="7">
    <source>
        <dbReference type="Google" id="ProtNLM"/>
    </source>
</evidence>
<dbReference type="GO" id="GO:0030246">
    <property type="term" value="F:carbohydrate binding"/>
    <property type="evidence" value="ECO:0007669"/>
    <property type="project" value="InterPro"/>
</dbReference>
<dbReference type="InterPro" id="IPR011013">
    <property type="entry name" value="Gal_mutarotase_sf_dom"/>
</dbReference>
<evidence type="ECO:0000259" key="3">
    <source>
        <dbReference type="Pfam" id="PF01074"/>
    </source>
</evidence>
<protein>
    <recommendedName>
        <fullName evidence="7">Glycoside hydrolase family 38 N-terminal domain-containing protein</fullName>
    </recommendedName>
</protein>
<evidence type="ECO:0000313" key="5">
    <source>
        <dbReference type="EMBL" id="RFU17897.1"/>
    </source>
</evidence>
<reference evidence="5 6" key="1">
    <citation type="submission" date="2018-08" db="EMBL/GenBank/DDBJ databases">
        <title>Acidipila sp. 4G-K13, an acidobacterium isolated from forest soil.</title>
        <authorList>
            <person name="Gao Z.-H."/>
            <person name="Qiu L.-H."/>
        </authorList>
    </citation>
    <scope>NUCLEOTIDE SEQUENCE [LARGE SCALE GENOMIC DNA]</scope>
    <source>
        <strain evidence="5 6">4G-K13</strain>
    </source>
</reference>
<feature type="domain" description="Glycoside hydrolase family 38 N-terminal" evidence="3">
    <location>
        <begin position="53"/>
        <end position="311"/>
    </location>
</feature>
<name>A0A372ISI3_9BACT</name>
<organism evidence="5 6">
    <name type="scientific">Paracidobacterium acidisoli</name>
    <dbReference type="NCBI Taxonomy" id="2303751"/>
    <lineage>
        <taxon>Bacteria</taxon>
        <taxon>Pseudomonadati</taxon>
        <taxon>Acidobacteriota</taxon>
        <taxon>Terriglobia</taxon>
        <taxon>Terriglobales</taxon>
        <taxon>Acidobacteriaceae</taxon>
        <taxon>Paracidobacterium</taxon>
    </lineage>
</organism>
<feature type="compositionally biased region" description="Basic and acidic residues" evidence="2">
    <location>
        <begin position="546"/>
        <end position="557"/>
    </location>
</feature>
<gene>
    <name evidence="5" type="ORF">D0Y96_07280</name>
</gene>